<sequence length="292" mass="31365">MPVISLKPEAGRLQNVDNVCQAAELKLPTQLGYAKEKASPKTSRSNDFLAGQRPTNGWGRASSSLARSPRSPSTSPSKLGDGTSPGVAVGAAEKLRCKTTSENRAVAESKTEEGELRREGSSEPKPRRAGMACEGNITYMRIDATGDRQRQASFRLSADSHARPEEAGSGPALGMGQTREVQSQATQRYTASGPRPGAVSRSSDGCPLSPKPVLAWSRLDKIPSKEAVPADGQAAKSQHVSFGPLSQCDFAYTTIFSRLFESVFEPQNRGPVPLPPSDRERDARQMRQRGVE</sequence>
<evidence type="ECO:0000256" key="1">
    <source>
        <dbReference type="SAM" id="MobiDB-lite"/>
    </source>
</evidence>
<organism evidence="2 3">
    <name type="scientific">Colletotrichum musicola</name>
    <dbReference type="NCBI Taxonomy" id="2175873"/>
    <lineage>
        <taxon>Eukaryota</taxon>
        <taxon>Fungi</taxon>
        <taxon>Dikarya</taxon>
        <taxon>Ascomycota</taxon>
        <taxon>Pezizomycotina</taxon>
        <taxon>Sordariomycetes</taxon>
        <taxon>Hypocreomycetidae</taxon>
        <taxon>Glomerellales</taxon>
        <taxon>Glomerellaceae</taxon>
        <taxon>Colletotrichum</taxon>
        <taxon>Colletotrichum orchidearum species complex</taxon>
    </lineage>
</organism>
<protein>
    <submittedName>
        <fullName evidence="2">Uncharacterized protein</fullName>
    </submittedName>
</protein>
<comment type="caution">
    <text evidence="2">The sequence shown here is derived from an EMBL/GenBank/DDBJ whole genome shotgun (WGS) entry which is preliminary data.</text>
</comment>
<evidence type="ECO:0000313" key="2">
    <source>
        <dbReference type="EMBL" id="KAF6839520.1"/>
    </source>
</evidence>
<gene>
    <name evidence="2" type="ORF">CMUS01_04230</name>
</gene>
<dbReference type="EMBL" id="WIGM01000112">
    <property type="protein sequence ID" value="KAF6839520.1"/>
    <property type="molecule type" value="Genomic_DNA"/>
</dbReference>
<evidence type="ECO:0000313" key="3">
    <source>
        <dbReference type="Proteomes" id="UP000639643"/>
    </source>
</evidence>
<feature type="compositionally biased region" description="Basic and acidic residues" evidence="1">
    <location>
        <begin position="277"/>
        <end position="292"/>
    </location>
</feature>
<feature type="compositionally biased region" description="Basic and acidic residues" evidence="1">
    <location>
        <begin position="93"/>
        <end position="126"/>
    </location>
</feature>
<dbReference type="AlphaFoldDB" id="A0A8H6KY98"/>
<accession>A0A8H6KY98</accession>
<proteinExistence type="predicted"/>
<dbReference type="Proteomes" id="UP000639643">
    <property type="component" value="Unassembled WGS sequence"/>
</dbReference>
<keyword evidence="3" id="KW-1185">Reference proteome</keyword>
<feature type="region of interest" description="Disordered" evidence="1">
    <location>
        <begin position="28"/>
        <end position="212"/>
    </location>
</feature>
<feature type="compositionally biased region" description="Polar residues" evidence="1">
    <location>
        <begin position="179"/>
        <end position="190"/>
    </location>
</feature>
<feature type="region of interest" description="Disordered" evidence="1">
    <location>
        <begin position="265"/>
        <end position="292"/>
    </location>
</feature>
<name>A0A8H6KY98_9PEZI</name>
<reference evidence="2" key="1">
    <citation type="journal article" date="2020" name="Phytopathology">
        <title>Genome Sequence Resources of Colletotrichum truncatum, C. plurivorum, C. musicola, and C. sojae: Four Species Pathogenic to Soybean (Glycine max).</title>
        <authorList>
            <person name="Rogerio F."/>
            <person name="Boufleur T.R."/>
            <person name="Ciampi-Guillardi M."/>
            <person name="Sukno S.A."/>
            <person name="Thon M.R."/>
            <person name="Massola Junior N.S."/>
            <person name="Baroncelli R."/>
        </authorList>
    </citation>
    <scope>NUCLEOTIDE SEQUENCE</scope>
    <source>
        <strain evidence="2">LFN0074</strain>
    </source>
</reference>
<feature type="compositionally biased region" description="Low complexity" evidence="1">
    <location>
        <begin position="60"/>
        <end position="77"/>
    </location>
</feature>